<evidence type="ECO:0000256" key="2">
    <source>
        <dbReference type="ARBA" id="ARBA00008857"/>
    </source>
</evidence>
<evidence type="ECO:0000313" key="9">
    <source>
        <dbReference type="EMBL" id="MBC5726406.1"/>
    </source>
</evidence>
<dbReference type="GO" id="GO:0003677">
    <property type="term" value="F:DNA binding"/>
    <property type="evidence" value="ECO:0007669"/>
    <property type="project" value="UniProtKB-UniRule"/>
</dbReference>
<dbReference type="InterPro" id="IPR044068">
    <property type="entry name" value="CB"/>
</dbReference>
<dbReference type="EMBL" id="JACOPL010000015">
    <property type="protein sequence ID" value="MBC5726406.1"/>
    <property type="molecule type" value="Genomic_DNA"/>
</dbReference>
<dbReference type="RefSeq" id="WP_186950218.1">
    <property type="nucleotide sequence ID" value="NZ_JACOPL010000015.1"/>
</dbReference>
<dbReference type="PROSITE" id="PS51898">
    <property type="entry name" value="TYR_RECOMBINASE"/>
    <property type="match status" value="1"/>
</dbReference>
<dbReference type="InterPro" id="IPR010998">
    <property type="entry name" value="Integrase_recombinase_N"/>
</dbReference>
<comment type="caution">
    <text evidence="9">The sequence shown here is derived from an EMBL/GenBank/DDBJ whole genome shotgun (WGS) entry which is preliminary data.</text>
</comment>
<dbReference type="Proteomes" id="UP000606499">
    <property type="component" value="Unassembled WGS sequence"/>
</dbReference>
<dbReference type="Gene3D" id="1.10.150.130">
    <property type="match status" value="1"/>
</dbReference>
<dbReference type="SUPFAM" id="SSF56349">
    <property type="entry name" value="DNA breaking-rejoining enzymes"/>
    <property type="match status" value="1"/>
</dbReference>
<feature type="domain" description="Tyr recombinase" evidence="7">
    <location>
        <begin position="159"/>
        <end position="335"/>
    </location>
</feature>
<accession>A0A923RXK1</accession>
<dbReference type="InterPro" id="IPR011010">
    <property type="entry name" value="DNA_brk_join_enz"/>
</dbReference>
<evidence type="ECO:0000259" key="8">
    <source>
        <dbReference type="PROSITE" id="PS51900"/>
    </source>
</evidence>
<evidence type="ECO:0000259" key="7">
    <source>
        <dbReference type="PROSITE" id="PS51898"/>
    </source>
</evidence>
<dbReference type="InterPro" id="IPR002104">
    <property type="entry name" value="Integrase_catalytic"/>
</dbReference>
<dbReference type="Gene3D" id="1.10.443.10">
    <property type="entry name" value="Intergrase catalytic core"/>
    <property type="match status" value="1"/>
</dbReference>
<gene>
    <name evidence="9" type="ORF">H8S45_13175</name>
</gene>
<organism evidence="9 10">
    <name type="scientific">Agathobaculum faecis</name>
    <dbReference type="NCBI Taxonomy" id="2763013"/>
    <lineage>
        <taxon>Bacteria</taxon>
        <taxon>Bacillati</taxon>
        <taxon>Bacillota</taxon>
        <taxon>Clostridia</taxon>
        <taxon>Eubacteriales</taxon>
        <taxon>Butyricicoccaceae</taxon>
        <taxon>Agathobaculum</taxon>
    </lineage>
</organism>
<dbReference type="GO" id="GO:0015074">
    <property type="term" value="P:DNA integration"/>
    <property type="evidence" value="ECO:0007669"/>
    <property type="project" value="UniProtKB-KW"/>
</dbReference>
<dbReference type="GO" id="GO:0006310">
    <property type="term" value="P:DNA recombination"/>
    <property type="evidence" value="ECO:0007669"/>
    <property type="project" value="UniProtKB-KW"/>
</dbReference>
<comment type="similarity">
    <text evidence="2">Belongs to the 'phage' integrase family.</text>
</comment>
<keyword evidence="10" id="KW-1185">Reference proteome</keyword>
<dbReference type="InterPro" id="IPR013762">
    <property type="entry name" value="Integrase-like_cat_sf"/>
</dbReference>
<feature type="domain" description="Core-binding (CB)" evidence="8">
    <location>
        <begin position="68"/>
        <end position="148"/>
    </location>
</feature>
<keyword evidence="3" id="KW-0229">DNA integration</keyword>
<name>A0A923RXK1_9FIRM</name>
<evidence type="ECO:0000256" key="3">
    <source>
        <dbReference type="ARBA" id="ARBA00022908"/>
    </source>
</evidence>
<keyword evidence="4 6" id="KW-0238">DNA-binding</keyword>
<dbReference type="PROSITE" id="PS51900">
    <property type="entry name" value="CB"/>
    <property type="match status" value="1"/>
</dbReference>
<dbReference type="InterPro" id="IPR004107">
    <property type="entry name" value="Integrase_SAM-like_N"/>
</dbReference>
<comment type="function">
    <text evidence="1">Site-specific tyrosine recombinase, which acts by catalyzing the cutting and rejoining of the recombining DNA molecules.</text>
</comment>
<evidence type="ECO:0000256" key="6">
    <source>
        <dbReference type="PROSITE-ProRule" id="PRU01248"/>
    </source>
</evidence>
<sequence>MTKKTVKRKGITAHILPSGSARVQVYVGKDENGKRIYKSFTNPDPIMAIQAALDYKQHKGEPTKPKSITIGKAVEQYIDSKENILSPSTIEGYRNVQRNRLQPIKDMDIDKFDTSDAQAYINSLSKNISPKSVSNAWGLVVSAIQLQAPDKVLRVTLPAKKKVVRELPTAQEVINAIKGTDVELPALLAMWLSLRMSEVRGIKYKDITRGILTVRRTILTVKGEHIAREQTKTYGSTRRIKLPEHIQKLIGSGDPNDFIVKQTAEVIYKHFVHAIECAGLPHIRFHDLRHLNASIMLQLGIPEKYAMERGGWTTNSTLQNVYQHTFSAERAAVDEKVDAYFNQLLG</sequence>
<dbReference type="AlphaFoldDB" id="A0A923RXK1"/>
<protein>
    <submittedName>
        <fullName evidence="9">Site-specific integrase</fullName>
    </submittedName>
</protein>
<evidence type="ECO:0000256" key="5">
    <source>
        <dbReference type="ARBA" id="ARBA00023172"/>
    </source>
</evidence>
<dbReference type="CDD" id="cd01189">
    <property type="entry name" value="INT_ICEBs1_C_like"/>
    <property type="match status" value="1"/>
</dbReference>
<reference evidence="9" key="1">
    <citation type="submission" date="2020-08" db="EMBL/GenBank/DDBJ databases">
        <title>Genome public.</title>
        <authorList>
            <person name="Liu C."/>
            <person name="Sun Q."/>
        </authorList>
    </citation>
    <scope>NUCLEOTIDE SEQUENCE</scope>
    <source>
        <strain evidence="9">NSJ-28</strain>
    </source>
</reference>
<keyword evidence="5" id="KW-0233">DNA recombination</keyword>
<evidence type="ECO:0000313" key="10">
    <source>
        <dbReference type="Proteomes" id="UP000606499"/>
    </source>
</evidence>
<dbReference type="Pfam" id="PF00589">
    <property type="entry name" value="Phage_integrase"/>
    <property type="match status" value="1"/>
</dbReference>
<dbReference type="Pfam" id="PF14659">
    <property type="entry name" value="Phage_int_SAM_3"/>
    <property type="match status" value="1"/>
</dbReference>
<evidence type="ECO:0000256" key="4">
    <source>
        <dbReference type="ARBA" id="ARBA00023125"/>
    </source>
</evidence>
<evidence type="ECO:0000256" key="1">
    <source>
        <dbReference type="ARBA" id="ARBA00003283"/>
    </source>
</evidence>
<proteinExistence type="inferred from homology"/>